<feature type="transmembrane region" description="Helical" evidence="6">
    <location>
        <begin position="6"/>
        <end position="29"/>
    </location>
</feature>
<dbReference type="GO" id="GO:0005886">
    <property type="term" value="C:plasma membrane"/>
    <property type="evidence" value="ECO:0007669"/>
    <property type="project" value="UniProtKB-SubCell"/>
</dbReference>
<dbReference type="PANTHER" id="PTHR30086:SF20">
    <property type="entry name" value="ARGININE EXPORTER PROTEIN ARGO-RELATED"/>
    <property type="match status" value="1"/>
</dbReference>
<keyword evidence="5 6" id="KW-0472">Membrane</keyword>
<dbReference type="GO" id="GO:0015171">
    <property type="term" value="F:amino acid transmembrane transporter activity"/>
    <property type="evidence" value="ECO:0007669"/>
    <property type="project" value="TreeGrafter"/>
</dbReference>
<dbReference type="EMBL" id="RXFT01000023">
    <property type="protein sequence ID" value="RUR71707.1"/>
    <property type="molecule type" value="Genomic_DNA"/>
</dbReference>
<comment type="subcellular location">
    <subcellularLocation>
        <location evidence="1">Cell membrane</location>
        <topology evidence="1">Multi-pass membrane protein</topology>
    </subcellularLocation>
</comment>
<feature type="transmembrane region" description="Helical" evidence="6">
    <location>
        <begin position="117"/>
        <end position="140"/>
    </location>
</feature>
<evidence type="ECO:0000313" key="7">
    <source>
        <dbReference type="EMBL" id="RUR71707.1"/>
    </source>
</evidence>
<evidence type="ECO:0000256" key="5">
    <source>
        <dbReference type="ARBA" id="ARBA00023136"/>
    </source>
</evidence>
<feature type="transmembrane region" description="Helical" evidence="6">
    <location>
        <begin position="66"/>
        <end position="86"/>
    </location>
</feature>
<dbReference type="PANTHER" id="PTHR30086">
    <property type="entry name" value="ARGININE EXPORTER PROTEIN ARGO"/>
    <property type="match status" value="1"/>
</dbReference>
<evidence type="ECO:0000256" key="6">
    <source>
        <dbReference type="SAM" id="Phobius"/>
    </source>
</evidence>
<dbReference type="InterPro" id="IPR001123">
    <property type="entry name" value="LeuE-type"/>
</dbReference>
<dbReference type="OrthoDB" id="9784202at2"/>
<sequence>MPDLPHLLAFIAAGWLLNLTPGPDVLYVVTNSLRSGARAGIVAGLGITTGCFVHIFAAAIGVGTLMATSAGAFTVLKYIGAAYLLYLGVRMLMSRATPPADLDAAAAAVSGERSLKAIFVGGFWTNVLNPKVALFFLAFVPQFIAPGTGNTALAFVLLGVLFNLNAIPVNVGWALAAGWMARRSAVRKGMHWLDRAAGVLFIGFGLKLAFTDAPAAVRVGR</sequence>
<gene>
    <name evidence="7" type="ORF">EJP67_32140</name>
</gene>
<reference evidence="7 8" key="1">
    <citation type="submission" date="2018-12" db="EMBL/GenBank/DDBJ databases">
        <title>The genome sequences of Variovorax guangxiensis DSM 27352.</title>
        <authorList>
            <person name="Gao J."/>
            <person name="Sun J."/>
        </authorList>
    </citation>
    <scope>NUCLEOTIDE SEQUENCE [LARGE SCALE GENOMIC DNA]</scope>
    <source>
        <strain evidence="7 8">DSM 27352</strain>
    </source>
</reference>
<evidence type="ECO:0000256" key="3">
    <source>
        <dbReference type="ARBA" id="ARBA00022692"/>
    </source>
</evidence>
<organism evidence="7 8">
    <name type="scientific">Variovorax guangxiensis</name>
    <dbReference type="NCBI Taxonomy" id="1775474"/>
    <lineage>
        <taxon>Bacteria</taxon>
        <taxon>Pseudomonadati</taxon>
        <taxon>Pseudomonadota</taxon>
        <taxon>Betaproteobacteria</taxon>
        <taxon>Burkholderiales</taxon>
        <taxon>Comamonadaceae</taxon>
        <taxon>Variovorax</taxon>
    </lineage>
</organism>
<accession>A0A433MUZ7</accession>
<keyword evidence="3 6" id="KW-0812">Transmembrane</keyword>
<feature type="transmembrane region" description="Helical" evidence="6">
    <location>
        <begin position="152"/>
        <end position="180"/>
    </location>
</feature>
<comment type="caution">
    <text evidence="7">The sequence shown here is derived from an EMBL/GenBank/DDBJ whole genome shotgun (WGS) entry which is preliminary data.</text>
</comment>
<feature type="transmembrane region" description="Helical" evidence="6">
    <location>
        <begin position="192"/>
        <end position="210"/>
    </location>
</feature>
<dbReference type="Proteomes" id="UP000281118">
    <property type="component" value="Unassembled WGS sequence"/>
</dbReference>
<evidence type="ECO:0000256" key="4">
    <source>
        <dbReference type="ARBA" id="ARBA00022989"/>
    </source>
</evidence>
<dbReference type="Pfam" id="PF01810">
    <property type="entry name" value="LysE"/>
    <property type="match status" value="1"/>
</dbReference>
<proteinExistence type="predicted"/>
<dbReference type="RefSeq" id="WP_126025764.1">
    <property type="nucleotide sequence ID" value="NZ_RXFT01000023.1"/>
</dbReference>
<evidence type="ECO:0000256" key="2">
    <source>
        <dbReference type="ARBA" id="ARBA00022475"/>
    </source>
</evidence>
<keyword evidence="2" id="KW-1003">Cell membrane</keyword>
<name>A0A433MUZ7_9BURK</name>
<evidence type="ECO:0000313" key="8">
    <source>
        <dbReference type="Proteomes" id="UP000281118"/>
    </source>
</evidence>
<feature type="transmembrane region" description="Helical" evidence="6">
    <location>
        <begin position="41"/>
        <end position="60"/>
    </location>
</feature>
<keyword evidence="4 6" id="KW-1133">Transmembrane helix</keyword>
<protein>
    <submittedName>
        <fullName evidence="7">LysE family translocator</fullName>
    </submittedName>
</protein>
<evidence type="ECO:0000256" key="1">
    <source>
        <dbReference type="ARBA" id="ARBA00004651"/>
    </source>
</evidence>
<dbReference type="AlphaFoldDB" id="A0A433MUZ7"/>
<dbReference type="PIRSF" id="PIRSF006324">
    <property type="entry name" value="LeuE"/>
    <property type="match status" value="1"/>
</dbReference>